<dbReference type="SUPFAM" id="SSF48300">
    <property type="entry name" value="Ribosomal protein L7/12, oligomerisation (N-terminal) domain"/>
    <property type="match status" value="1"/>
</dbReference>
<dbReference type="CDD" id="cd00387">
    <property type="entry name" value="Ribosomal_L7_L12"/>
    <property type="match status" value="1"/>
</dbReference>
<feature type="domain" description="Large ribosomal subunit protein bL12 oligomerization" evidence="6">
    <location>
        <begin position="5"/>
        <end position="51"/>
    </location>
</feature>
<dbReference type="GO" id="GO:0005737">
    <property type="term" value="C:cytoplasm"/>
    <property type="evidence" value="ECO:0007669"/>
    <property type="project" value="UniProtKB-ARBA"/>
</dbReference>
<feature type="domain" description="Large ribosomal subunit protein bL12 C-terminal" evidence="5">
    <location>
        <begin position="55"/>
        <end position="121"/>
    </location>
</feature>
<proteinExistence type="inferred from homology"/>
<keyword evidence="2 4" id="KW-0689">Ribosomal protein</keyword>
<dbReference type="Gene3D" id="1.20.5.710">
    <property type="entry name" value="Single helix bin"/>
    <property type="match status" value="1"/>
</dbReference>
<evidence type="ECO:0000256" key="1">
    <source>
        <dbReference type="ARBA" id="ARBA00007197"/>
    </source>
</evidence>
<evidence type="ECO:0000259" key="5">
    <source>
        <dbReference type="Pfam" id="PF00542"/>
    </source>
</evidence>
<evidence type="ECO:0000256" key="3">
    <source>
        <dbReference type="ARBA" id="ARBA00023274"/>
    </source>
</evidence>
<accession>F7XVW2</accession>
<evidence type="ECO:0000256" key="4">
    <source>
        <dbReference type="HAMAP-Rule" id="MF_00368"/>
    </source>
</evidence>
<dbReference type="Proteomes" id="UP000006639">
    <property type="component" value="Chromosome"/>
</dbReference>
<dbReference type="InterPro" id="IPR008932">
    <property type="entry name" value="Ribosomal_bL12_oligo"/>
</dbReference>
<dbReference type="PANTHER" id="PTHR45987">
    <property type="entry name" value="39S RIBOSOMAL PROTEIN L12"/>
    <property type="match status" value="1"/>
</dbReference>
<dbReference type="InterPro" id="IPR014719">
    <property type="entry name" value="Ribosomal_bL12_C/ClpS-like"/>
</dbReference>
<reference evidence="7 8" key="1">
    <citation type="journal article" date="2011" name="Mol. Biol. Evol.">
        <title>Phylogenomic evidence for the presence of a flagellum and cbb3 oxidase in the free-living mitochondrial ancestor.</title>
        <authorList>
            <person name="Sassera D."/>
            <person name="Lo N."/>
            <person name="Epis S."/>
            <person name="D'Auria G."/>
            <person name="Montagna M."/>
            <person name="Comandatore F."/>
            <person name="Horner D."/>
            <person name="Pereto J."/>
            <person name="Luciano A.M."/>
            <person name="Franciosi F."/>
            <person name="Ferri E."/>
            <person name="Crotti E."/>
            <person name="Bazzocchi C."/>
            <person name="Daffonchio D."/>
            <person name="Sacchi L."/>
            <person name="Moya A."/>
            <person name="Latorre A."/>
            <person name="Bandi C."/>
        </authorList>
    </citation>
    <scope>NUCLEOTIDE SEQUENCE [LARGE SCALE GENOMIC DNA]</scope>
    <source>
        <strain evidence="7 8">IricVA</strain>
    </source>
</reference>
<evidence type="ECO:0000256" key="2">
    <source>
        <dbReference type="ARBA" id="ARBA00022980"/>
    </source>
</evidence>
<sequence>MSNLEKIVQELSALKITEAAELVKLLEKEWGVSAAAPMAVSSAAAAPEAAAQTEFDVMLLEAGANKVAVIKEVRSATGLGLVEAKALVESAPKAVKSGVSKEDAEKIKQLLEVAGAKVEIK</sequence>
<dbReference type="PANTHER" id="PTHR45987:SF4">
    <property type="entry name" value="LARGE RIBOSOMAL SUBUNIT PROTEIN BL12M"/>
    <property type="match status" value="1"/>
</dbReference>
<dbReference type="EMBL" id="CP002130">
    <property type="protein sequence ID" value="AEI88811.1"/>
    <property type="molecule type" value="Genomic_DNA"/>
</dbReference>
<dbReference type="KEGG" id="mmn:midi_00504"/>
<dbReference type="FunFam" id="3.30.1390.10:FF:000001">
    <property type="entry name" value="50S ribosomal protein L7/L12"/>
    <property type="match status" value="1"/>
</dbReference>
<comment type="function">
    <text evidence="4">Forms part of the ribosomal stalk which helps the ribosome interact with GTP-bound translation factors. Is thus essential for accurate translation.</text>
</comment>
<dbReference type="InterPro" id="IPR013823">
    <property type="entry name" value="Ribosomal_bL12_C"/>
</dbReference>
<dbReference type="SUPFAM" id="SSF54736">
    <property type="entry name" value="ClpS-like"/>
    <property type="match status" value="1"/>
</dbReference>
<dbReference type="GO" id="GO:0005840">
    <property type="term" value="C:ribosome"/>
    <property type="evidence" value="ECO:0007669"/>
    <property type="project" value="UniProtKB-KW"/>
</dbReference>
<dbReference type="GO" id="GO:0006412">
    <property type="term" value="P:translation"/>
    <property type="evidence" value="ECO:0007669"/>
    <property type="project" value="UniProtKB-UniRule"/>
</dbReference>
<dbReference type="GO" id="GO:0003735">
    <property type="term" value="F:structural constituent of ribosome"/>
    <property type="evidence" value="ECO:0007669"/>
    <property type="project" value="InterPro"/>
</dbReference>
<comment type="similarity">
    <text evidence="1 4">Belongs to the bacterial ribosomal protein bL12 family.</text>
</comment>
<dbReference type="Gene3D" id="3.30.1390.10">
    <property type="match status" value="1"/>
</dbReference>
<dbReference type="OrthoDB" id="9811748at2"/>
<gene>
    <name evidence="4 7" type="primary">rplL</name>
    <name evidence="7" type="ordered locus">midi_00504</name>
</gene>
<dbReference type="HOGENOM" id="CLU_086499_3_2_5"/>
<dbReference type="NCBIfam" id="TIGR00855">
    <property type="entry name" value="L12"/>
    <property type="match status" value="1"/>
</dbReference>
<dbReference type="Pfam" id="PF16320">
    <property type="entry name" value="Ribosomal_L12_N"/>
    <property type="match status" value="1"/>
</dbReference>
<dbReference type="STRING" id="696127.midi_00504"/>
<keyword evidence="8" id="KW-1185">Reference proteome</keyword>
<keyword evidence="3 4" id="KW-0687">Ribonucleoprotein</keyword>
<dbReference type="HAMAP" id="MF_00368">
    <property type="entry name" value="Ribosomal_bL12"/>
    <property type="match status" value="1"/>
</dbReference>
<protein>
    <recommendedName>
        <fullName evidence="4">Large ribosomal subunit protein bL12</fullName>
    </recommendedName>
</protein>
<evidence type="ECO:0000259" key="6">
    <source>
        <dbReference type="Pfam" id="PF16320"/>
    </source>
</evidence>
<dbReference type="RefSeq" id="WP_013951023.1">
    <property type="nucleotide sequence ID" value="NC_015722.1"/>
</dbReference>
<dbReference type="InterPro" id="IPR036235">
    <property type="entry name" value="Ribosomal_bL12_oligo_N_sf"/>
</dbReference>
<name>F7XVW2_MIDMI</name>
<dbReference type="GO" id="GO:0003729">
    <property type="term" value="F:mRNA binding"/>
    <property type="evidence" value="ECO:0007669"/>
    <property type="project" value="TreeGrafter"/>
</dbReference>
<dbReference type="Pfam" id="PF00542">
    <property type="entry name" value="Ribosomal_L12"/>
    <property type="match status" value="1"/>
</dbReference>
<evidence type="ECO:0000313" key="8">
    <source>
        <dbReference type="Proteomes" id="UP000006639"/>
    </source>
</evidence>
<dbReference type="AlphaFoldDB" id="F7XVW2"/>
<dbReference type="InterPro" id="IPR000206">
    <property type="entry name" value="Ribosomal_bL12"/>
</dbReference>
<dbReference type="GO" id="GO:1990904">
    <property type="term" value="C:ribonucleoprotein complex"/>
    <property type="evidence" value="ECO:0007669"/>
    <property type="project" value="UniProtKB-KW"/>
</dbReference>
<comment type="subunit">
    <text evidence="4">Homodimer. Part of the ribosomal stalk of the 50S ribosomal subunit. Forms a multimeric L10(L12)X complex, where L10 forms an elongated spine to which 2 to 4 L12 dimers bind in a sequential fashion. Binds GTP-bound translation factors.</text>
</comment>
<evidence type="ECO:0000313" key="7">
    <source>
        <dbReference type="EMBL" id="AEI88811.1"/>
    </source>
</evidence>
<organism evidence="7 8">
    <name type="scientific">Midichloria mitochondrii (strain IricVA)</name>
    <dbReference type="NCBI Taxonomy" id="696127"/>
    <lineage>
        <taxon>Bacteria</taxon>
        <taxon>Pseudomonadati</taxon>
        <taxon>Pseudomonadota</taxon>
        <taxon>Alphaproteobacteria</taxon>
        <taxon>Rickettsiales</taxon>
        <taxon>Candidatus Midichloriaceae</taxon>
        <taxon>Candidatus Midichloria</taxon>
    </lineage>
</organism>